<evidence type="ECO:0000259" key="1">
    <source>
        <dbReference type="Pfam" id="PF00535"/>
    </source>
</evidence>
<protein>
    <submittedName>
        <fullName evidence="2">Succinoglycan biosynthesis protein ExoU</fullName>
    </submittedName>
</protein>
<name>A0A1G7J0A7_9RHOB</name>
<evidence type="ECO:0000313" key="3">
    <source>
        <dbReference type="Proteomes" id="UP000198922"/>
    </source>
</evidence>
<dbReference type="PANTHER" id="PTHR43685:SF2">
    <property type="entry name" value="GLYCOSYLTRANSFERASE 2-LIKE DOMAIN-CONTAINING PROTEIN"/>
    <property type="match status" value="1"/>
</dbReference>
<dbReference type="OrthoDB" id="5291101at2"/>
<keyword evidence="3" id="KW-1185">Reference proteome</keyword>
<dbReference type="PANTHER" id="PTHR43685">
    <property type="entry name" value="GLYCOSYLTRANSFERASE"/>
    <property type="match status" value="1"/>
</dbReference>
<gene>
    <name evidence="2" type="ORF">SAMN04488567_3594</name>
</gene>
<dbReference type="CDD" id="cd00761">
    <property type="entry name" value="Glyco_tranf_GTA_type"/>
    <property type="match status" value="1"/>
</dbReference>
<evidence type="ECO:0000313" key="2">
    <source>
        <dbReference type="EMBL" id="SDF18286.1"/>
    </source>
</evidence>
<accession>A0A1G7J0A7</accession>
<proteinExistence type="predicted"/>
<dbReference type="AlphaFoldDB" id="A0A1G7J0A7"/>
<dbReference type="RefSeq" id="WP_090114264.1">
    <property type="nucleotide sequence ID" value="NZ_FNAT01000008.1"/>
</dbReference>
<dbReference type="STRING" id="521013.SAMN04488567_3594"/>
<dbReference type="InterPro" id="IPR029044">
    <property type="entry name" value="Nucleotide-diphossugar_trans"/>
</dbReference>
<dbReference type="InterPro" id="IPR001173">
    <property type="entry name" value="Glyco_trans_2-like"/>
</dbReference>
<reference evidence="3" key="1">
    <citation type="submission" date="2016-10" db="EMBL/GenBank/DDBJ databases">
        <authorList>
            <person name="Varghese N."/>
            <person name="Submissions S."/>
        </authorList>
    </citation>
    <scope>NUCLEOTIDE SEQUENCE [LARGE SCALE GENOMIC DNA]</scope>
    <source>
        <strain evidence="3">DSM 21424</strain>
    </source>
</reference>
<dbReference type="Proteomes" id="UP000198922">
    <property type="component" value="Unassembled WGS sequence"/>
</dbReference>
<dbReference type="EMBL" id="FNAT01000008">
    <property type="protein sequence ID" value="SDF18286.1"/>
    <property type="molecule type" value="Genomic_DNA"/>
</dbReference>
<dbReference type="SUPFAM" id="SSF53448">
    <property type="entry name" value="Nucleotide-diphospho-sugar transferases"/>
    <property type="match status" value="1"/>
</dbReference>
<sequence length="343" mass="37917">MTRQDAPREALQEMTRDAPRAAIVIAAYNAEATIGRAVGSALAQTLPVEVVVVDDGSTDATVAAARAAGGDRVQVLRQPRNAGPAAARNRAIEASRADWIAVLDADDHMAPDRIARLLEEAERDRLDFLADDIYRVEQAQPEATGNRLWSREDFGRLELSFCDFVAGNRHNRFGRRGELGFVKPLMRRGFLDAIGLRYDPDLRLGEDYLLYATALAAGARFRLVDPRGYFAVARPGSLSARHSTRDLGAILAADMALARRPGLGRAERSVLRRHAGDIRKEWAWRRLIDAVRARDAAAIARLGREPPAVLWSLAGKLAEQARLRSARRLRARGWDRGQEPPRP</sequence>
<dbReference type="InterPro" id="IPR050834">
    <property type="entry name" value="Glycosyltransf_2"/>
</dbReference>
<feature type="domain" description="Glycosyltransferase 2-like" evidence="1">
    <location>
        <begin position="23"/>
        <end position="148"/>
    </location>
</feature>
<dbReference type="Pfam" id="PF00535">
    <property type="entry name" value="Glycos_transf_2"/>
    <property type="match status" value="1"/>
</dbReference>
<organism evidence="2 3">
    <name type="scientific">Limimaricola pyoseonensis</name>
    <dbReference type="NCBI Taxonomy" id="521013"/>
    <lineage>
        <taxon>Bacteria</taxon>
        <taxon>Pseudomonadati</taxon>
        <taxon>Pseudomonadota</taxon>
        <taxon>Alphaproteobacteria</taxon>
        <taxon>Rhodobacterales</taxon>
        <taxon>Paracoccaceae</taxon>
        <taxon>Limimaricola</taxon>
    </lineage>
</organism>
<dbReference type="Gene3D" id="3.90.550.10">
    <property type="entry name" value="Spore Coat Polysaccharide Biosynthesis Protein SpsA, Chain A"/>
    <property type="match status" value="1"/>
</dbReference>